<feature type="active site" description="Nucleophile" evidence="5">
    <location>
        <position position="35"/>
    </location>
</feature>
<dbReference type="InterPro" id="IPR005746">
    <property type="entry name" value="Thioredoxin"/>
</dbReference>
<reference evidence="8" key="1">
    <citation type="submission" date="2022-01" db="EMBL/GenBank/DDBJ databases">
        <authorList>
            <person name="Braso-Vives M."/>
        </authorList>
    </citation>
    <scope>NUCLEOTIDE SEQUENCE</scope>
</reference>
<feature type="domain" description="Thioredoxin" evidence="7">
    <location>
        <begin position="2"/>
        <end position="105"/>
    </location>
</feature>
<evidence type="ECO:0000256" key="3">
    <source>
        <dbReference type="ARBA" id="ARBA00023284"/>
    </source>
</evidence>
<dbReference type="PROSITE" id="PS00194">
    <property type="entry name" value="THIOREDOXIN_1"/>
    <property type="match status" value="1"/>
</dbReference>
<dbReference type="OrthoDB" id="2121326at2759"/>
<name>A0A8K0ED01_BRALA</name>
<evidence type="ECO:0000313" key="8">
    <source>
        <dbReference type="EMBL" id="CAH1244114.1"/>
    </source>
</evidence>
<dbReference type="PANTHER" id="PTHR46115">
    <property type="entry name" value="THIOREDOXIN-LIKE PROTEIN 1"/>
    <property type="match status" value="1"/>
</dbReference>
<evidence type="ECO:0000256" key="4">
    <source>
        <dbReference type="PIRNR" id="PIRNR000077"/>
    </source>
</evidence>
<gene>
    <name evidence="8" type="primary">TXN</name>
    <name evidence="8" type="ORF">BLAG_LOCUS6837</name>
</gene>
<dbReference type="AlphaFoldDB" id="A0A8K0ED01"/>
<protein>
    <recommendedName>
        <fullName evidence="4">Thioredoxin</fullName>
    </recommendedName>
</protein>
<dbReference type="Gene3D" id="3.40.30.10">
    <property type="entry name" value="Glutaredoxin"/>
    <property type="match status" value="1"/>
</dbReference>
<keyword evidence="2 6" id="KW-1015">Disulfide bond</keyword>
<evidence type="ECO:0000256" key="1">
    <source>
        <dbReference type="ARBA" id="ARBA00022799"/>
    </source>
</evidence>
<dbReference type="NCBIfam" id="TIGR01068">
    <property type="entry name" value="thioredoxin"/>
    <property type="match status" value="1"/>
</dbReference>
<dbReference type="InterPro" id="IPR017937">
    <property type="entry name" value="Thioredoxin_CS"/>
</dbReference>
<dbReference type="SUPFAM" id="SSF52833">
    <property type="entry name" value="Thioredoxin-like"/>
    <property type="match status" value="1"/>
</dbReference>
<dbReference type="InterPro" id="IPR036249">
    <property type="entry name" value="Thioredoxin-like_sf"/>
</dbReference>
<dbReference type="Pfam" id="PF00085">
    <property type="entry name" value="Thioredoxin"/>
    <property type="match status" value="1"/>
</dbReference>
<feature type="site" description="Contributes to redox potential value" evidence="5">
    <location>
        <position position="34"/>
    </location>
</feature>
<evidence type="ECO:0000256" key="5">
    <source>
        <dbReference type="PIRSR" id="PIRSR000077-1"/>
    </source>
</evidence>
<feature type="site" description="Deprotonates C-terminal active site Cys" evidence="5">
    <location>
        <position position="26"/>
    </location>
</feature>
<dbReference type="EMBL" id="OV696698">
    <property type="protein sequence ID" value="CAH1244114.1"/>
    <property type="molecule type" value="Genomic_DNA"/>
</dbReference>
<dbReference type="GO" id="GO:0015035">
    <property type="term" value="F:protein-disulfide reductase activity"/>
    <property type="evidence" value="ECO:0007669"/>
    <property type="project" value="InterPro"/>
</dbReference>
<dbReference type="InterPro" id="IPR013766">
    <property type="entry name" value="Thioredoxin_domain"/>
</dbReference>
<dbReference type="PRINTS" id="PR00421">
    <property type="entry name" value="THIOREDOXIN"/>
</dbReference>
<organism evidence="8 9">
    <name type="scientific">Branchiostoma lanceolatum</name>
    <name type="common">Common lancelet</name>
    <name type="synonym">Amphioxus lanceolatum</name>
    <dbReference type="NCBI Taxonomy" id="7740"/>
    <lineage>
        <taxon>Eukaryota</taxon>
        <taxon>Metazoa</taxon>
        <taxon>Chordata</taxon>
        <taxon>Cephalochordata</taxon>
        <taxon>Leptocardii</taxon>
        <taxon>Amphioxiformes</taxon>
        <taxon>Branchiostomatidae</taxon>
        <taxon>Branchiostoma</taxon>
    </lineage>
</organism>
<feature type="active site" description="Nucleophile" evidence="5">
    <location>
        <position position="32"/>
    </location>
</feature>
<evidence type="ECO:0000256" key="6">
    <source>
        <dbReference type="PIRSR" id="PIRSR000077-4"/>
    </source>
</evidence>
<keyword evidence="3 6" id="KW-0676">Redox-active center</keyword>
<evidence type="ECO:0000256" key="2">
    <source>
        <dbReference type="ARBA" id="ARBA00023157"/>
    </source>
</evidence>
<evidence type="ECO:0000313" key="9">
    <source>
        <dbReference type="Proteomes" id="UP000838412"/>
    </source>
</evidence>
<comment type="similarity">
    <text evidence="4">Belongs to the thioredoxin family.</text>
</comment>
<dbReference type="Proteomes" id="UP000838412">
    <property type="component" value="Chromosome 13"/>
</dbReference>
<keyword evidence="9" id="KW-1185">Reference proteome</keyword>
<proteinExistence type="inferred from homology"/>
<accession>A0A8K0ED01</accession>
<dbReference type="CDD" id="cd02947">
    <property type="entry name" value="TRX_family"/>
    <property type="match status" value="1"/>
</dbReference>
<dbReference type="PIRSF" id="PIRSF000077">
    <property type="entry name" value="Thioredoxin"/>
    <property type="match status" value="1"/>
</dbReference>
<keyword evidence="1" id="KW-0702">S-nitrosylation</keyword>
<feature type="site" description="Contributes to redox potential value" evidence="5">
    <location>
        <position position="33"/>
    </location>
</feature>
<dbReference type="PROSITE" id="PS51352">
    <property type="entry name" value="THIOREDOXIN_2"/>
    <property type="match status" value="1"/>
</dbReference>
<feature type="disulfide bond" description="Redox-active" evidence="6">
    <location>
        <begin position="32"/>
        <end position="35"/>
    </location>
</feature>
<sequence length="105" mass="11498">MVKFIETKAEFDALVADNKDKLIVVDFTASWCGPCKMIGPVFEKLAEEHSDVIFVKVDVDANDETAGACGISAMPTFHCYKNGQKVEEMCGASEDKLKALVAKHK</sequence>
<dbReference type="FunFam" id="3.40.30.10:FF:000245">
    <property type="entry name" value="Thioredoxin"/>
    <property type="match status" value="1"/>
</dbReference>
<evidence type="ECO:0000259" key="7">
    <source>
        <dbReference type="PROSITE" id="PS51352"/>
    </source>
</evidence>